<keyword evidence="3" id="KW-1185">Reference proteome</keyword>
<evidence type="ECO:0000313" key="2">
    <source>
        <dbReference type="EMBL" id="CAI9153376.1"/>
    </source>
</evidence>
<feature type="compositionally biased region" description="Low complexity" evidence="1">
    <location>
        <begin position="188"/>
        <end position="198"/>
    </location>
</feature>
<feature type="region of interest" description="Disordered" evidence="1">
    <location>
        <begin position="1"/>
        <end position="66"/>
    </location>
</feature>
<evidence type="ECO:0008006" key="4">
    <source>
        <dbReference type="Google" id="ProtNLM"/>
    </source>
</evidence>
<reference evidence="2" key="1">
    <citation type="submission" date="2023-04" db="EMBL/GenBank/DDBJ databases">
        <authorList>
            <consortium name="ELIXIR-Norway"/>
        </authorList>
    </citation>
    <scope>NUCLEOTIDE SEQUENCE [LARGE SCALE GENOMIC DNA]</scope>
</reference>
<accession>A0ABN8Y0M0</accession>
<evidence type="ECO:0000313" key="3">
    <source>
        <dbReference type="Proteomes" id="UP001176941"/>
    </source>
</evidence>
<feature type="region of interest" description="Disordered" evidence="1">
    <location>
        <begin position="280"/>
        <end position="346"/>
    </location>
</feature>
<feature type="compositionally biased region" description="Pro residues" evidence="1">
    <location>
        <begin position="135"/>
        <end position="156"/>
    </location>
</feature>
<name>A0ABN8Y0M0_RANTA</name>
<sequence>MCSPAEAPGRGMRAEGESGPPKPKQGPPALGKDSYLSPNPVTSIGPPPTAGALNRSHDPSSAGGPRGAVFSHCAALRLLLAFSPPLLGFPGSPLSRASCLPLWIVRWEKKAQQEQLKMPPSRGREEKSSGLFPITSPPPPPPQPTFPGRPAAPEPSPTSDARLPRGPHKAHGSPAAESHRRPAPGPCAQPRSPSRSRSPPAPQQRWQLQFKRLINASRGGGGGRAGPVPRPRPEARGATGCAGQRAGGCARVRRQRGPGAPACAWSAGQTLFSSSVELRLVRRRRPPPPSPSSPAPPRPVRGGRLKGTPRLFLAPRSAPGTPRAARAPRTRAPPFGQSPRPRDVAP</sequence>
<feature type="compositionally biased region" description="Low complexity" evidence="1">
    <location>
        <begin position="236"/>
        <end position="247"/>
    </location>
</feature>
<protein>
    <recommendedName>
        <fullName evidence="4">Basic proline-rich protein-like</fullName>
    </recommendedName>
</protein>
<organism evidence="2 3">
    <name type="scientific">Rangifer tarandus platyrhynchus</name>
    <name type="common">Svalbard reindeer</name>
    <dbReference type="NCBI Taxonomy" id="3082113"/>
    <lineage>
        <taxon>Eukaryota</taxon>
        <taxon>Metazoa</taxon>
        <taxon>Chordata</taxon>
        <taxon>Craniata</taxon>
        <taxon>Vertebrata</taxon>
        <taxon>Euteleostomi</taxon>
        <taxon>Mammalia</taxon>
        <taxon>Eutheria</taxon>
        <taxon>Laurasiatheria</taxon>
        <taxon>Artiodactyla</taxon>
        <taxon>Ruminantia</taxon>
        <taxon>Pecora</taxon>
        <taxon>Cervidae</taxon>
        <taxon>Odocoileinae</taxon>
        <taxon>Rangifer</taxon>
    </lineage>
</organism>
<feature type="compositionally biased region" description="Pro residues" evidence="1">
    <location>
        <begin position="287"/>
        <end position="299"/>
    </location>
</feature>
<dbReference type="Proteomes" id="UP001176941">
    <property type="component" value="Chromosome 10"/>
</dbReference>
<gene>
    <name evidence="2" type="ORF">MRATA1EN1_LOCUS2338</name>
</gene>
<evidence type="ECO:0000256" key="1">
    <source>
        <dbReference type="SAM" id="MobiDB-lite"/>
    </source>
</evidence>
<feature type="compositionally biased region" description="Low complexity" evidence="1">
    <location>
        <begin position="314"/>
        <end position="334"/>
    </location>
</feature>
<feature type="region of interest" description="Disordered" evidence="1">
    <location>
        <begin position="114"/>
        <end position="247"/>
    </location>
</feature>
<dbReference type="EMBL" id="OX459946">
    <property type="protein sequence ID" value="CAI9153376.1"/>
    <property type="molecule type" value="Genomic_DNA"/>
</dbReference>
<proteinExistence type="predicted"/>